<feature type="coiled-coil region" evidence="6">
    <location>
        <begin position="278"/>
        <end position="305"/>
    </location>
</feature>
<dbReference type="EMBL" id="UZAG01019923">
    <property type="protein sequence ID" value="VDO45262.1"/>
    <property type="molecule type" value="Genomic_DNA"/>
</dbReference>
<dbReference type="InterPro" id="IPR051906">
    <property type="entry name" value="TolC-like"/>
</dbReference>
<proteinExistence type="predicted"/>
<evidence type="ECO:0000256" key="3">
    <source>
        <dbReference type="ARBA" id="ARBA00022692"/>
    </source>
</evidence>
<comment type="subcellular location">
    <subcellularLocation>
        <location evidence="1">Cell outer membrane</location>
    </subcellularLocation>
</comment>
<evidence type="ECO:0000313" key="8">
    <source>
        <dbReference type="EMBL" id="VDO45262.1"/>
    </source>
</evidence>
<accession>A0A0R3R5H8</accession>
<evidence type="ECO:0000256" key="7">
    <source>
        <dbReference type="SAM" id="SignalP"/>
    </source>
</evidence>
<feature type="signal peptide" evidence="7">
    <location>
        <begin position="1"/>
        <end position="20"/>
    </location>
</feature>
<feature type="coiled-coil region" evidence="6">
    <location>
        <begin position="356"/>
        <end position="383"/>
    </location>
</feature>
<evidence type="ECO:0000256" key="1">
    <source>
        <dbReference type="ARBA" id="ARBA00004442"/>
    </source>
</evidence>
<evidence type="ECO:0000256" key="4">
    <source>
        <dbReference type="ARBA" id="ARBA00023136"/>
    </source>
</evidence>
<dbReference type="GO" id="GO:0015562">
    <property type="term" value="F:efflux transmembrane transporter activity"/>
    <property type="evidence" value="ECO:0007669"/>
    <property type="project" value="InterPro"/>
</dbReference>
<dbReference type="GO" id="GO:1990281">
    <property type="term" value="C:efflux pump complex"/>
    <property type="evidence" value="ECO:0007669"/>
    <property type="project" value="TreeGrafter"/>
</dbReference>
<feature type="chain" id="PRO_5043131021" evidence="7">
    <location>
        <begin position="21"/>
        <end position="392"/>
    </location>
</feature>
<keyword evidence="3" id="KW-0812">Transmembrane</keyword>
<evidence type="ECO:0000256" key="5">
    <source>
        <dbReference type="ARBA" id="ARBA00023237"/>
    </source>
</evidence>
<dbReference type="Gene3D" id="1.20.1600.10">
    <property type="entry name" value="Outer membrane efflux proteins (OEP)"/>
    <property type="match status" value="1"/>
</dbReference>
<protein>
    <submittedName>
        <fullName evidence="10">TolC family protein</fullName>
    </submittedName>
</protein>
<reference evidence="8 9" key="2">
    <citation type="submission" date="2018-11" db="EMBL/GenBank/DDBJ databases">
        <authorList>
            <consortium name="Pathogen Informatics"/>
        </authorList>
    </citation>
    <scope>NUCLEOTIDE SEQUENCE [LARGE SCALE GENOMIC DNA]</scope>
</reference>
<organism evidence="10">
    <name type="scientific">Brugia timori</name>
    <dbReference type="NCBI Taxonomy" id="42155"/>
    <lineage>
        <taxon>Eukaryota</taxon>
        <taxon>Metazoa</taxon>
        <taxon>Ecdysozoa</taxon>
        <taxon>Nematoda</taxon>
        <taxon>Chromadorea</taxon>
        <taxon>Rhabditida</taxon>
        <taxon>Spirurina</taxon>
        <taxon>Spiruromorpha</taxon>
        <taxon>Filarioidea</taxon>
        <taxon>Onchocercidae</taxon>
        <taxon>Brugia</taxon>
    </lineage>
</organism>
<dbReference type="AlphaFoldDB" id="A0A0R3R5H8"/>
<keyword evidence="5" id="KW-0998">Cell outer membrane</keyword>
<keyword evidence="7" id="KW-0732">Signal</keyword>
<evidence type="ECO:0000313" key="10">
    <source>
        <dbReference type="WBParaSite" id="BTMF_0001526801-mRNA-1"/>
    </source>
</evidence>
<dbReference type="WBParaSite" id="BTMF_0001526801-mRNA-1">
    <property type="protein sequence ID" value="BTMF_0001526801-mRNA-1"/>
    <property type="gene ID" value="BTMF_0001526801"/>
</dbReference>
<evidence type="ECO:0000256" key="2">
    <source>
        <dbReference type="ARBA" id="ARBA00022452"/>
    </source>
</evidence>
<dbReference type="Proteomes" id="UP000280834">
    <property type="component" value="Unassembled WGS sequence"/>
</dbReference>
<name>A0A0R3R5H8_9BILA</name>
<keyword evidence="4" id="KW-0472">Membrane</keyword>
<evidence type="ECO:0000313" key="9">
    <source>
        <dbReference type="Proteomes" id="UP000280834"/>
    </source>
</evidence>
<keyword evidence="9" id="KW-1185">Reference proteome</keyword>
<keyword evidence="6" id="KW-0175">Coiled coil</keyword>
<dbReference type="PANTHER" id="PTHR30026">
    <property type="entry name" value="OUTER MEMBRANE PROTEIN TOLC"/>
    <property type="match status" value="1"/>
</dbReference>
<reference evidence="10" key="1">
    <citation type="submission" date="2017-02" db="UniProtKB">
        <authorList>
            <consortium name="WormBaseParasite"/>
        </authorList>
    </citation>
    <scope>IDENTIFICATION</scope>
</reference>
<sequence length="392" mass="42666">MKFWTGIALFAWVLPALAESRPVPPELPPTPAARAWIEQDPAVQEARAALIAAGHGANMLAAGSYEWATRLTMQRRSYDTGGPNSKEWNAQLERPIRINGKAELDRQLGEVEKQAAQARVGEAIHEAARSLLDLWVDGLSATQTQQLFQEQLSFARQNLKAVESRKRAGDASSLDVSVATADAADVERQANAAASTLAKARATLRVRFPGAQLPAQALGEPNASLEPEAQWLQRVLDASDPLKVAQGALQKAELTASRASADRVPDPTVGVFAASESHERMRQALQEVESARAAVDRQRRDLETSVAQTYADATSGMERWRIAQQGALATSESARLTQRAYSLGEADLQALLLARRQFLDASRAALEARAEALRAQYRLLVDSHLIWDLALD</sequence>
<dbReference type="GO" id="GO:0015288">
    <property type="term" value="F:porin activity"/>
    <property type="evidence" value="ECO:0007669"/>
    <property type="project" value="TreeGrafter"/>
</dbReference>
<evidence type="ECO:0000256" key="6">
    <source>
        <dbReference type="SAM" id="Coils"/>
    </source>
</evidence>
<gene>
    <name evidence="8" type="ORF">BTMF_LOCUS13263</name>
</gene>
<keyword evidence="2" id="KW-1134">Transmembrane beta strand</keyword>
<dbReference type="SUPFAM" id="SSF56954">
    <property type="entry name" value="Outer membrane efflux proteins (OEP)"/>
    <property type="match status" value="1"/>
</dbReference>
<dbReference type="PANTHER" id="PTHR30026:SF20">
    <property type="entry name" value="OUTER MEMBRANE PROTEIN TOLC"/>
    <property type="match status" value="1"/>
</dbReference>